<dbReference type="EMBL" id="JAMFMA010000003">
    <property type="protein sequence ID" value="MCL6275219.1"/>
    <property type="molecule type" value="Genomic_DNA"/>
</dbReference>
<comment type="caution">
    <text evidence="3">The sequence shown here is derived from an EMBL/GenBank/DDBJ whole genome shotgun (WGS) entry which is preliminary data.</text>
</comment>
<dbReference type="SUPFAM" id="SSF54427">
    <property type="entry name" value="NTF2-like"/>
    <property type="match status" value="1"/>
</dbReference>
<dbReference type="RefSeq" id="WP_249658403.1">
    <property type="nucleotide sequence ID" value="NZ_JAMFMA010000003.1"/>
</dbReference>
<dbReference type="Proteomes" id="UP001203607">
    <property type="component" value="Unassembled WGS sequence"/>
</dbReference>
<evidence type="ECO:0000313" key="4">
    <source>
        <dbReference type="Proteomes" id="UP001203607"/>
    </source>
</evidence>
<evidence type="ECO:0000259" key="2">
    <source>
        <dbReference type="Pfam" id="PF14534"/>
    </source>
</evidence>
<organism evidence="3 4">
    <name type="scientific">Flagellimonas spongiicola</name>
    <dbReference type="NCBI Taxonomy" id="2942208"/>
    <lineage>
        <taxon>Bacteria</taxon>
        <taxon>Pseudomonadati</taxon>
        <taxon>Bacteroidota</taxon>
        <taxon>Flavobacteriia</taxon>
        <taxon>Flavobacteriales</taxon>
        <taxon>Flavobacteriaceae</taxon>
        <taxon>Flagellimonas</taxon>
    </lineage>
</organism>
<sequence>MMNKRSILATLVMCLSMTAIFSQKQTVMQTKTMTKDELAVLQTVETMTKAFNGKDIEVVMGSYQKDALVIFEPGMQVRNFKQLKEMFLAAFAINPKFEYPQGHEVFVNGDNATHIAPWIMSGTAPDGTQIKQSGLSVANLRKQKDGKWLLTFDNPHGSYLMAN</sequence>
<dbReference type="Pfam" id="PF14534">
    <property type="entry name" value="DUF4440"/>
    <property type="match status" value="1"/>
</dbReference>
<proteinExistence type="predicted"/>
<keyword evidence="1" id="KW-0732">Signal</keyword>
<evidence type="ECO:0000256" key="1">
    <source>
        <dbReference type="SAM" id="SignalP"/>
    </source>
</evidence>
<protein>
    <submittedName>
        <fullName evidence="3">DUF4440 domain-containing protein</fullName>
    </submittedName>
</protein>
<gene>
    <name evidence="3" type="ORF">M3P19_14455</name>
</gene>
<dbReference type="Gene3D" id="3.10.450.50">
    <property type="match status" value="1"/>
</dbReference>
<reference evidence="3 4" key="1">
    <citation type="submission" date="2022-05" db="EMBL/GenBank/DDBJ databases">
        <authorList>
            <person name="Park J.-S."/>
        </authorList>
    </citation>
    <scope>NUCLEOTIDE SEQUENCE [LARGE SCALE GENOMIC DNA]</scope>
    <source>
        <strain evidence="3 4">2012CJ35-5</strain>
    </source>
</reference>
<feature type="domain" description="DUF4440" evidence="2">
    <location>
        <begin position="41"/>
        <end position="150"/>
    </location>
</feature>
<feature type="signal peptide" evidence="1">
    <location>
        <begin position="1"/>
        <end position="21"/>
    </location>
</feature>
<name>A0ABT0PV00_9FLAO</name>
<accession>A0ABT0PV00</accession>
<evidence type="ECO:0000313" key="3">
    <source>
        <dbReference type="EMBL" id="MCL6275219.1"/>
    </source>
</evidence>
<dbReference type="InterPro" id="IPR032710">
    <property type="entry name" value="NTF2-like_dom_sf"/>
</dbReference>
<feature type="chain" id="PRO_5047489684" evidence="1">
    <location>
        <begin position="22"/>
        <end position="163"/>
    </location>
</feature>
<dbReference type="InterPro" id="IPR027843">
    <property type="entry name" value="DUF4440"/>
</dbReference>
<keyword evidence="4" id="KW-1185">Reference proteome</keyword>